<proteinExistence type="predicted"/>
<evidence type="ECO:0000256" key="1">
    <source>
        <dbReference type="ARBA" id="ARBA00023157"/>
    </source>
</evidence>
<dbReference type="Gene3D" id="2.60.120.290">
    <property type="entry name" value="Spermadhesin, CUB domain"/>
    <property type="match status" value="1"/>
</dbReference>
<reference evidence="4" key="2">
    <citation type="submission" date="2025-09" db="UniProtKB">
        <authorList>
            <consortium name="Ensembl"/>
        </authorList>
    </citation>
    <scope>IDENTIFICATION</scope>
</reference>
<reference evidence="4" key="1">
    <citation type="submission" date="2025-08" db="UniProtKB">
        <authorList>
            <consortium name="Ensembl"/>
        </authorList>
    </citation>
    <scope>IDENTIFICATION</scope>
</reference>
<feature type="domain" description="CUB" evidence="3">
    <location>
        <begin position="236"/>
        <end position="354"/>
    </location>
</feature>
<evidence type="ECO:0000313" key="5">
    <source>
        <dbReference type="Proteomes" id="UP000694388"/>
    </source>
</evidence>
<organism evidence="4 5">
    <name type="scientific">Eptatretus burgeri</name>
    <name type="common">Inshore hagfish</name>
    <dbReference type="NCBI Taxonomy" id="7764"/>
    <lineage>
        <taxon>Eukaryota</taxon>
        <taxon>Metazoa</taxon>
        <taxon>Chordata</taxon>
        <taxon>Craniata</taxon>
        <taxon>Vertebrata</taxon>
        <taxon>Cyclostomata</taxon>
        <taxon>Myxini</taxon>
        <taxon>Myxiniformes</taxon>
        <taxon>Myxinidae</taxon>
        <taxon>Eptatretinae</taxon>
        <taxon>Eptatretus</taxon>
    </lineage>
</organism>
<dbReference type="Ensembl" id="ENSEBUT00000019998.1">
    <property type="protein sequence ID" value="ENSEBUP00000019422.1"/>
    <property type="gene ID" value="ENSEBUG00000012078.1"/>
</dbReference>
<dbReference type="Proteomes" id="UP000694388">
    <property type="component" value="Unplaced"/>
</dbReference>
<comment type="caution">
    <text evidence="2">Lacks conserved residue(s) required for the propagation of feature annotation.</text>
</comment>
<dbReference type="AlphaFoldDB" id="A0A8C4WYE6"/>
<evidence type="ECO:0000313" key="4">
    <source>
        <dbReference type="Ensembl" id="ENSEBUP00000019422.1"/>
    </source>
</evidence>
<keyword evidence="1" id="KW-1015">Disulfide bond</keyword>
<keyword evidence="5" id="KW-1185">Reference proteome</keyword>
<sequence length="414" mass="47151">MSNLRSDGDEGTFQMVFSNLTWNGESVQLQNILEPTTDDCLLLHVCPQLCEQDLCTKRDGLFLVFTPACDARLVVDLCLHACRAHHLLLPSKLLLMKVFVAAPMEVVQQVQMDVWYHIVNSSAASDMTTTKCRFMNDSAQQRGMLLQYHLTSDEIEEKVSIGQPVESRSTSLLDFLTSFKLFEGLSSALPSLIRNSDAQQVLSNWIRRSDSRKTFDQIHQCESMMLSSAIEPPQDCQLEFFNKSGNLYPPGFPDHYRENVTCQWTIHAQLAKRIMLKICNFGAPSNCCEIEDRIVFEELSPNGVNTTLWACWGRQVSLYSPLGQGVKVSLVVGGALPPNVSFDSRHFWGEYRVLDKYEMLDITWLACDEWGLSKNVGSDQTLDERDLDRTINDQELCCLHRWFIRQFQKVPLTT</sequence>
<dbReference type="PROSITE" id="PS01180">
    <property type="entry name" value="CUB"/>
    <property type="match status" value="1"/>
</dbReference>
<evidence type="ECO:0000256" key="2">
    <source>
        <dbReference type="PROSITE-ProRule" id="PRU00059"/>
    </source>
</evidence>
<protein>
    <recommendedName>
        <fullName evidence="3">CUB domain-containing protein</fullName>
    </recommendedName>
</protein>
<evidence type="ECO:0000259" key="3">
    <source>
        <dbReference type="PROSITE" id="PS01180"/>
    </source>
</evidence>
<dbReference type="SUPFAM" id="SSF49854">
    <property type="entry name" value="Spermadhesin, CUB domain"/>
    <property type="match status" value="1"/>
</dbReference>
<dbReference type="GeneTree" id="ENSGT01110000269586"/>
<name>A0A8C4WYE6_EPTBU</name>
<dbReference type="InterPro" id="IPR000859">
    <property type="entry name" value="CUB_dom"/>
</dbReference>
<dbReference type="Pfam" id="PF00431">
    <property type="entry name" value="CUB"/>
    <property type="match status" value="1"/>
</dbReference>
<accession>A0A8C4WYE6</accession>
<dbReference type="InterPro" id="IPR035914">
    <property type="entry name" value="Sperma_CUB_dom_sf"/>
</dbReference>